<sequence>MHNLSDFLNNLSAHAVAGEFLPGGKVVAA</sequence>
<comment type="caution">
    <text evidence="1">The sequence shown here is derived from an EMBL/GenBank/DDBJ whole genome shotgun (WGS) entry which is preliminary data.</text>
</comment>
<dbReference type="EMBL" id="CABR01000149">
    <property type="protein sequence ID" value="CBI11522.1"/>
    <property type="molecule type" value="Genomic_DNA"/>
</dbReference>
<organism evidence="1">
    <name type="scientific">mine drainage metagenome</name>
    <dbReference type="NCBI Taxonomy" id="410659"/>
    <lineage>
        <taxon>unclassified sequences</taxon>
        <taxon>metagenomes</taxon>
        <taxon>ecological metagenomes</taxon>
    </lineage>
</organism>
<protein>
    <submittedName>
        <fullName evidence="1">Uncharacterized protein</fullName>
    </submittedName>
</protein>
<proteinExistence type="predicted"/>
<evidence type="ECO:0000313" key="1">
    <source>
        <dbReference type="EMBL" id="CBI11522.1"/>
    </source>
</evidence>
<name>E6QW99_9ZZZZ</name>
<dbReference type="AlphaFoldDB" id="E6QW99"/>
<reference evidence="1" key="1">
    <citation type="submission" date="2009-10" db="EMBL/GenBank/DDBJ databases">
        <title>Diversity of trophic interactions inside an arsenic-rich microbial ecosystem.</title>
        <authorList>
            <person name="Bertin P.N."/>
            <person name="Heinrich-Salmeron A."/>
            <person name="Pelletier E."/>
            <person name="Goulhen-Chollet F."/>
            <person name="Arsene-Ploetze F."/>
            <person name="Gallien S."/>
            <person name="Calteau A."/>
            <person name="Vallenet D."/>
            <person name="Casiot C."/>
            <person name="Chane-Woon-Ming B."/>
            <person name="Giloteaux L."/>
            <person name="Barakat M."/>
            <person name="Bonnefoy V."/>
            <person name="Bruneel O."/>
            <person name="Chandler M."/>
            <person name="Cleiss J."/>
            <person name="Duran R."/>
            <person name="Elbaz-Poulichet F."/>
            <person name="Fonknechten N."/>
            <person name="Lauga B."/>
            <person name="Mornico D."/>
            <person name="Ortet P."/>
            <person name="Schaeffer C."/>
            <person name="Siguier P."/>
            <person name="Alexander Thil Smith A."/>
            <person name="Van Dorsselaer A."/>
            <person name="Weissenbach J."/>
            <person name="Medigue C."/>
            <person name="Le Paslier D."/>
        </authorList>
    </citation>
    <scope>NUCLEOTIDE SEQUENCE</scope>
</reference>
<gene>
    <name evidence="1" type="ORF">CARN7_2354</name>
</gene>
<accession>E6QW99</accession>